<keyword evidence="1" id="KW-0472">Membrane</keyword>
<feature type="transmembrane region" description="Helical" evidence="1">
    <location>
        <begin position="80"/>
        <end position="99"/>
    </location>
</feature>
<proteinExistence type="predicted"/>
<keyword evidence="1" id="KW-1133">Transmembrane helix</keyword>
<organism evidence="2 3">
    <name type="scientific">Halobellus litoreus</name>
    <dbReference type="NCBI Taxonomy" id="755310"/>
    <lineage>
        <taxon>Archaea</taxon>
        <taxon>Methanobacteriati</taxon>
        <taxon>Methanobacteriota</taxon>
        <taxon>Stenosarchaea group</taxon>
        <taxon>Halobacteria</taxon>
        <taxon>Halobacteriales</taxon>
        <taxon>Haloferacaceae</taxon>
        <taxon>Halobellus</taxon>
    </lineage>
</organism>
<keyword evidence="3" id="KW-1185">Reference proteome</keyword>
<accession>A0ABD6DS44</accession>
<reference evidence="2 3" key="1">
    <citation type="journal article" date="2019" name="Int. J. Syst. Evol. Microbiol.">
        <title>The Global Catalogue of Microorganisms (GCM) 10K type strain sequencing project: providing services to taxonomists for standard genome sequencing and annotation.</title>
        <authorList>
            <consortium name="The Broad Institute Genomics Platform"/>
            <consortium name="The Broad Institute Genome Sequencing Center for Infectious Disease"/>
            <person name="Wu L."/>
            <person name="Ma J."/>
        </authorList>
    </citation>
    <scope>NUCLEOTIDE SEQUENCE [LARGE SCALE GENOMIC DNA]</scope>
    <source>
        <strain evidence="2 3">CGMCC 1.10387</strain>
    </source>
</reference>
<keyword evidence="1" id="KW-0812">Transmembrane</keyword>
<evidence type="ECO:0000313" key="3">
    <source>
        <dbReference type="Proteomes" id="UP001597092"/>
    </source>
</evidence>
<protein>
    <submittedName>
        <fullName evidence="2">DUF4231 domain-containing protein</fullName>
    </submittedName>
</protein>
<dbReference type="Proteomes" id="UP001597092">
    <property type="component" value="Unassembled WGS sequence"/>
</dbReference>
<dbReference type="EMBL" id="JBHUDP010000001">
    <property type="protein sequence ID" value="MFD1684092.1"/>
    <property type="molecule type" value="Genomic_DNA"/>
</dbReference>
<feature type="transmembrane region" description="Helical" evidence="1">
    <location>
        <begin position="168"/>
        <end position="186"/>
    </location>
</feature>
<comment type="caution">
    <text evidence="2">The sequence shown here is derived from an EMBL/GenBank/DDBJ whole genome shotgun (WGS) entry which is preliminary data.</text>
</comment>
<evidence type="ECO:0000256" key="1">
    <source>
        <dbReference type="SAM" id="Phobius"/>
    </source>
</evidence>
<name>A0ABD6DS44_9EURY</name>
<sequence length="262" mass="29254">MNDGEISEAASELVSESRRVFSYQQSALGETRTVIDHQIDIAEDADNESLRIMRLNFIVIGAFVPIFVSTPELLAPALPWAVIALLFSTMSVFASAYIYRGLTLYGGFGDSPDLTVDALIEEFGTTEDGGPDVSQAAFQNRLLEDHQAGILHNNVEIKHRSEIHQQTTLLLLFAIVLLVLGILQSITSLPAAYRYLIYLGSVPPVVFGVHRSVRAASFICRLERRGEDEERLDFDYSFAREYPYISMMCSCLLSVYDPMDEE</sequence>
<dbReference type="RefSeq" id="WP_256308403.1">
    <property type="nucleotide sequence ID" value="NZ_JANHAW010000002.1"/>
</dbReference>
<feature type="transmembrane region" description="Helical" evidence="1">
    <location>
        <begin position="55"/>
        <end position="74"/>
    </location>
</feature>
<gene>
    <name evidence="2" type="ORF">ACFSAS_00530</name>
</gene>
<evidence type="ECO:0000313" key="2">
    <source>
        <dbReference type="EMBL" id="MFD1684092.1"/>
    </source>
</evidence>
<dbReference type="AlphaFoldDB" id="A0ABD6DS44"/>